<accession>A0ABQ9GVY3</accession>
<dbReference type="EMBL" id="JARBHB010000009">
    <property type="protein sequence ID" value="KAJ8876192.1"/>
    <property type="molecule type" value="Genomic_DNA"/>
</dbReference>
<evidence type="ECO:0000313" key="3">
    <source>
        <dbReference type="Proteomes" id="UP001159363"/>
    </source>
</evidence>
<proteinExistence type="predicted"/>
<sequence>MFIAIDQNIVGSCVVEITHSRSNGRGFEPRLTARVQCFAVPNSTTFESTLAERLACSPPTKAIWVQFPAGPLRIFACGNRAGRCRWSAGFLGDLSFPPHFHSGAAPYSPQSPTSALKTSILRAVQTSSLTQGRAEFRGHLGARPCDRAQLSIFLSTESSSPLGRRDYVASGPAHQQIDEARRPTNFNHCDAAKRPEIAPSTRDLIVLTSSVRVVCARTARVQALQGRWPRCSDYSLPTMANQTGFPAVLSWGAPVSSTTAFHRCFIPISSHSSLIYSKMWCLAERSACIPSRRTGFNPRPGLCHWSMGFLGDLPFPPPFNSGAAPYLPQSSSSALNTSLSLTSADTCGTGGATVAERLARSPPTKRTGFNPRPRHQIFASGNLAGRCRWSSGFLGDLPFPPPLHSGAAPFTLKSPSSALKTSLLRAAKPKSLHFTHSCGTRATAIQAAVLRSLSGKQVHRCIDWLSARTTAPKPTSTSYSSPHCVEDLSTAAESGDHHRTTWYGGPPSGGDPAGPPAGLEQDGPEPPLSFPYMRLTPTLARGPPLPKARHFEELRHRKLQFLATMVCQSVNPRRDEDIKMQLGGPLFALRLNAKMKTSRCSLAGRSSPYDSTPR</sequence>
<feature type="region of interest" description="Disordered" evidence="1">
    <location>
        <begin position="489"/>
        <end position="529"/>
    </location>
</feature>
<name>A0ABQ9GVY3_9NEOP</name>
<gene>
    <name evidence="2" type="ORF">PR048_024101</name>
</gene>
<organism evidence="2 3">
    <name type="scientific">Dryococelus australis</name>
    <dbReference type="NCBI Taxonomy" id="614101"/>
    <lineage>
        <taxon>Eukaryota</taxon>
        <taxon>Metazoa</taxon>
        <taxon>Ecdysozoa</taxon>
        <taxon>Arthropoda</taxon>
        <taxon>Hexapoda</taxon>
        <taxon>Insecta</taxon>
        <taxon>Pterygota</taxon>
        <taxon>Neoptera</taxon>
        <taxon>Polyneoptera</taxon>
        <taxon>Phasmatodea</taxon>
        <taxon>Verophasmatodea</taxon>
        <taxon>Anareolatae</taxon>
        <taxon>Phasmatidae</taxon>
        <taxon>Eurycanthinae</taxon>
        <taxon>Dryococelus</taxon>
    </lineage>
</organism>
<dbReference type="Proteomes" id="UP001159363">
    <property type="component" value="Chromosome 8"/>
</dbReference>
<evidence type="ECO:0000256" key="1">
    <source>
        <dbReference type="SAM" id="MobiDB-lite"/>
    </source>
</evidence>
<evidence type="ECO:0000313" key="2">
    <source>
        <dbReference type="EMBL" id="KAJ8876192.1"/>
    </source>
</evidence>
<protein>
    <submittedName>
        <fullName evidence="2">Uncharacterized protein</fullName>
    </submittedName>
</protein>
<keyword evidence="3" id="KW-1185">Reference proteome</keyword>
<reference evidence="2 3" key="1">
    <citation type="submission" date="2023-02" db="EMBL/GenBank/DDBJ databases">
        <title>LHISI_Scaffold_Assembly.</title>
        <authorList>
            <person name="Stuart O.P."/>
            <person name="Cleave R."/>
            <person name="Magrath M.J.L."/>
            <person name="Mikheyev A.S."/>
        </authorList>
    </citation>
    <scope>NUCLEOTIDE SEQUENCE [LARGE SCALE GENOMIC DNA]</scope>
    <source>
        <strain evidence="2">Daus_M_001</strain>
        <tissue evidence="2">Leg muscle</tissue>
    </source>
</reference>
<comment type="caution">
    <text evidence="2">The sequence shown here is derived from an EMBL/GenBank/DDBJ whole genome shotgun (WGS) entry which is preliminary data.</text>
</comment>